<proteinExistence type="predicted"/>
<evidence type="ECO:0000313" key="3">
    <source>
        <dbReference type="Proteomes" id="UP000031599"/>
    </source>
</evidence>
<dbReference type="EMBL" id="JMCC02000010">
    <property type="protein sequence ID" value="KIG18623.1"/>
    <property type="molecule type" value="Genomic_DNA"/>
</dbReference>
<feature type="chain" id="PRO_5002145122" evidence="1">
    <location>
        <begin position="27"/>
        <end position="433"/>
    </location>
</feature>
<dbReference type="RefSeq" id="WP_052546952.1">
    <property type="nucleotide sequence ID" value="NZ_JMCC02000010.1"/>
</dbReference>
<sequence length="433" mass="42633">MTPTTNRILILSSFGLLVGASMSALQGCDPDGGSGIPGCDISCPAEGVLEGNASITGIAQVDAFFGAVVDVSAAAKGISGSLRGELDAIALSVDLQPGATGADIAAAIQTKLDDAVGPGGLSISFTPPKCEASVDVAVSAAAECDVEVDPGSATVSCEGSCEVEGGVMASCDANAELSCTGTAPEFDCQGSCEGSCELEIAASCEGTCRGTCNGTCSVTNAQGDCAGECEGTCQGTCELSAGGQCEGMCTGSCTYKPASGTCEANASAKCEAMAGASIECDARCEGEVTPPSVSAECQATVDAKANASVECKPPALEVTWQWSPALEVDFVAQAEFKAWIQGFKTHTAVMLAGKTKADILIESLGLLGGAGADAVVAATDIVGSADIVGTFKLTSCGIPQVPDAVSIANDAAAGLQAQASASLEVFSAAGISL</sequence>
<accession>A0A0C2A5A7</accession>
<name>A0A0C2A5A7_9BACT</name>
<reference evidence="2 3" key="1">
    <citation type="submission" date="2014-12" db="EMBL/GenBank/DDBJ databases">
        <title>Genome assembly of Enhygromyxa salina DSM 15201.</title>
        <authorList>
            <person name="Sharma G."/>
            <person name="Subramanian S."/>
        </authorList>
    </citation>
    <scope>NUCLEOTIDE SEQUENCE [LARGE SCALE GENOMIC DNA]</scope>
    <source>
        <strain evidence="2 3">DSM 15201</strain>
    </source>
</reference>
<gene>
    <name evidence="2" type="ORF">DB30_00308</name>
</gene>
<evidence type="ECO:0000256" key="1">
    <source>
        <dbReference type="SAM" id="SignalP"/>
    </source>
</evidence>
<feature type="signal peptide" evidence="1">
    <location>
        <begin position="1"/>
        <end position="26"/>
    </location>
</feature>
<dbReference type="Proteomes" id="UP000031599">
    <property type="component" value="Unassembled WGS sequence"/>
</dbReference>
<dbReference type="GO" id="GO:0005882">
    <property type="term" value="C:intermediate filament"/>
    <property type="evidence" value="ECO:0007669"/>
    <property type="project" value="UniProtKB-KW"/>
</dbReference>
<dbReference type="AlphaFoldDB" id="A0A0C2A5A7"/>
<keyword evidence="2" id="KW-0416">Keratin</keyword>
<evidence type="ECO:0000313" key="2">
    <source>
        <dbReference type="EMBL" id="KIG18623.1"/>
    </source>
</evidence>
<keyword evidence="1" id="KW-0732">Signal</keyword>
<organism evidence="2 3">
    <name type="scientific">Enhygromyxa salina</name>
    <dbReference type="NCBI Taxonomy" id="215803"/>
    <lineage>
        <taxon>Bacteria</taxon>
        <taxon>Pseudomonadati</taxon>
        <taxon>Myxococcota</taxon>
        <taxon>Polyangia</taxon>
        <taxon>Nannocystales</taxon>
        <taxon>Nannocystaceae</taxon>
        <taxon>Enhygromyxa</taxon>
    </lineage>
</organism>
<dbReference type="PROSITE" id="PS51257">
    <property type="entry name" value="PROKAR_LIPOPROTEIN"/>
    <property type="match status" value="1"/>
</dbReference>
<comment type="caution">
    <text evidence="2">The sequence shown here is derived from an EMBL/GenBank/DDBJ whole genome shotgun (WGS) entry which is preliminary data.</text>
</comment>
<protein>
    <submittedName>
        <fullName evidence="2">Keratin associated protein</fullName>
    </submittedName>
</protein>